<dbReference type="EC" id="5.6.2.2" evidence="3"/>
<dbReference type="GO" id="GO:0005524">
    <property type="term" value="F:ATP binding"/>
    <property type="evidence" value="ECO:0007669"/>
    <property type="project" value="InterPro"/>
</dbReference>
<evidence type="ECO:0000256" key="1">
    <source>
        <dbReference type="ARBA" id="ARBA00000185"/>
    </source>
</evidence>
<dbReference type="GO" id="GO:0003677">
    <property type="term" value="F:DNA binding"/>
    <property type="evidence" value="ECO:0007669"/>
    <property type="project" value="UniProtKB-UniRule"/>
</dbReference>
<evidence type="ECO:0000256" key="4">
    <source>
        <dbReference type="ARBA" id="ARBA00023029"/>
    </source>
</evidence>
<proteinExistence type="inferred from homology"/>
<keyword evidence="6" id="KW-0413">Isomerase</keyword>
<accession>A0A6D1AHN7</accession>
<dbReference type="GO" id="GO:0005737">
    <property type="term" value="C:cytoplasm"/>
    <property type="evidence" value="ECO:0007669"/>
    <property type="project" value="TreeGrafter"/>
</dbReference>
<evidence type="ECO:0000256" key="3">
    <source>
        <dbReference type="ARBA" id="ARBA00012895"/>
    </source>
</evidence>
<dbReference type="AlphaFoldDB" id="A0A6D1AHN7"/>
<reference evidence="9" key="1">
    <citation type="submission" date="2020-02" db="EMBL/GenBank/DDBJ databases">
        <title>Investigating the Use of Bacteriophages as New Decolonization Strategy for Intestinal Carriage of CTX-M-15-producing ST131 Escherichia coli: an In Vitro Continuous Culture System Model.</title>
        <authorList>
            <person name="Bernasconi O.J."/>
            <person name="Campos-Madueno E.I."/>
            <person name="Dona V."/>
            <person name="Perreten V."/>
            <person name="Carattoli A."/>
            <person name="Endimiani A."/>
        </authorList>
    </citation>
    <scope>NUCLEOTIDE SEQUENCE</scope>
    <source>
        <strain evidence="9">4901.28</strain>
    </source>
</reference>
<dbReference type="PROSITE" id="PS52040">
    <property type="entry name" value="TOPO_IIA"/>
    <property type="match status" value="1"/>
</dbReference>
<keyword evidence="5 7" id="KW-0238">DNA-binding</keyword>
<comment type="catalytic activity">
    <reaction evidence="1">
        <text>ATP-dependent breakage, passage and rejoining of double-stranded DNA.</text>
        <dbReference type="EC" id="5.6.2.2"/>
    </reaction>
</comment>
<evidence type="ECO:0000259" key="8">
    <source>
        <dbReference type="PROSITE" id="PS52040"/>
    </source>
</evidence>
<comment type="caution">
    <text evidence="7">Lacks conserved residue(s) required for the propagation of feature annotation.</text>
</comment>
<dbReference type="Pfam" id="PF00521">
    <property type="entry name" value="DNA_topoisoIV"/>
    <property type="match status" value="1"/>
</dbReference>
<sequence length="195" mass="22450">FFSLVDGEPKLLNIKYALEVYLKHQENVVTRRLRFDLNKANDRMHILEGLKIAVENIDEVIKIIKSSKTDQDAQSNLSARFDLSEKQTKAIVDMRLGRLTGLAVDGMIEEMQNLAAEIERITNILANRDLLIDLIIDELTEIKNKYADERRTVIDKNISASINDEDLISKRDIVITTSTKGYVKRIDLEEYKTQR</sequence>
<dbReference type="Gene3D" id="1.10.268.10">
    <property type="entry name" value="Topoisomerase, domain 3"/>
    <property type="match status" value="1"/>
</dbReference>
<dbReference type="SUPFAM" id="SSF56719">
    <property type="entry name" value="Type II DNA topoisomerase"/>
    <property type="match status" value="1"/>
</dbReference>
<comment type="caution">
    <text evidence="9">The sequence shown here is derived from an EMBL/GenBank/DDBJ whole genome shotgun (WGS) entry which is preliminary data.</text>
</comment>
<dbReference type="InterPro" id="IPR013758">
    <property type="entry name" value="Topo_IIA_A/C_ab"/>
</dbReference>
<dbReference type="PANTHER" id="PTHR43493">
    <property type="entry name" value="DNA GYRASE/TOPOISOMERASE SUBUNIT A"/>
    <property type="match status" value="1"/>
</dbReference>
<dbReference type="EMBL" id="JAAHTE010000139">
    <property type="protein sequence ID" value="NEU02685.1"/>
    <property type="molecule type" value="Genomic_DNA"/>
</dbReference>
<organism evidence="9">
    <name type="scientific">Escherichia coli</name>
    <dbReference type="NCBI Taxonomy" id="562"/>
    <lineage>
        <taxon>Bacteria</taxon>
        <taxon>Pseudomonadati</taxon>
        <taxon>Pseudomonadota</taxon>
        <taxon>Gammaproteobacteria</taxon>
        <taxon>Enterobacterales</taxon>
        <taxon>Enterobacteriaceae</taxon>
        <taxon>Escherichia</taxon>
    </lineage>
</organism>
<dbReference type="InterPro" id="IPR013760">
    <property type="entry name" value="Topo_IIA-like_dom_sf"/>
</dbReference>
<feature type="non-terminal residue" evidence="9">
    <location>
        <position position="1"/>
    </location>
</feature>
<gene>
    <name evidence="9" type="ORF">G3563_26525</name>
</gene>
<dbReference type="GO" id="GO:0006265">
    <property type="term" value="P:DNA topological change"/>
    <property type="evidence" value="ECO:0007669"/>
    <property type="project" value="InterPro"/>
</dbReference>
<comment type="similarity">
    <text evidence="2">Belongs to the type II topoisomerase GyrA/ParC subunit family.</text>
</comment>
<feature type="domain" description="Topo IIA-type catalytic" evidence="8">
    <location>
        <begin position="1"/>
        <end position="167"/>
    </location>
</feature>
<dbReference type="Gene3D" id="3.90.199.10">
    <property type="entry name" value="Topoisomerase II, domain 5"/>
    <property type="match status" value="1"/>
</dbReference>
<dbReference type="InterPro" id="IPR050220">
    <property type="entry name" value="Type_II_DNA_Topoisomerases"/>
</dbReference>
<dbReference type="GO" id="GO:0009330">
    <property type="term" value="C:DNA topoisomerase type II (double strand cut, ATP-hydrolyzing) complex"/>
    <property type="evidence" value="ECO:0007669"/>
    <property type="project" value="TreeGrafter"/>
</dbReference>
<evidence type="ECO:0000256" key="7">
    <source>
        <dbReference type="PROSITE-ProRule" id="PRU01384"/>
    </source>
</evidence>
<dbReference type="InterPro" id="IPR013757">
    <property type="entry name" value="Topo_IIA_A_a_sf"/>
</dbReference>
<evidence type="ECO:0000256" key="2">
    <source>
        <dbReference type="ARBA" id="ARBA00008263"/>
    </source>
</evidence>
<protein>
    <recommendedName>
        <fullName evidence="3">DNA topoisomerase (ATP-hydrolyzing)</fullName>
        <ecNumber evidence="3">5.6.2.2</ecNumber>
    </recommendedName>
</protein>
<dbReference type="FunFam" id="1.10.268.10:FF:000001">
    <property type="entry name" value="DNA gyrase subunit A"/>
    <property type="match status" value="1"/>
</dbReference>
<evidence type="ECO:0000313" key="9">
    <source>
        <dbReference type="EMBL" id="NEU02685.1"/>
    </source>
</evidence>
<dbReference type="GO" id="GO:0003918">
    <property type="term" value="F:DNA topoisomerase type II (double strand cut, ATP-hydrolyzing) activity"/>
    <property type="evidence" value="ECO:0007669"/>
    <property type="project" value="UniProtKB-EC"/>
</dbReference>
<dbReference type="InterPro" id="IPR002205">
    <property type="entry name" value="Topo_IIA_dom_A"/>
</dbReference>
<evidence type="ECO:0000256" key="5">
    <source>
        <dbReference type="ARBA" id="ARBA00023125"/>
    </source>
</evidence>
<dbReference type="PANTHER" id="PTHR43493:SF5">
    <property type="entry name" value="DNA GYRASE SUBUNIT A, CHLOROPLASTIC_MITOCHONDRIAL"/>
    <property type="match status" value="1"/>
</dbReference>
<feature type="non-terminal residue" evidence="9">
    <location>
        <position position="195"/>
    </location>
</feature>
<dbReference type="Gene3D" id="2.120.10.90">
    <property type="entry name" value="DNA gyrase/topoisomerase IV, subunit A, C-terminal"/>
    <property type="match status" value="1"/>
</dbReference>
<dbReference type="InterPro" id="IPR035516">
    <property type="entry name" value="Gyrase/topoIV_suA_C"/>
</dbReference>
<keyword evidence="4" id="KW-0799">Topoisomerase</keyword>
<name>A0A6D1AHN7_ECOLX</name>
<evidence type="ECO:0000256" key="6">
    <source>
        <dbReference type="ARBA" id="ARBA00023235"/>
    </source>
</evidence>